<organism evidence="1 2">
    <name type="scientific">Candidatus Accumulibacter proximus</name>
    <dbReference type="NCBI Taxonomy" id="2954385"/>
    <lineage>
        <taxon>Bacteria</taxon>
        <taxon>Pseudomonadati</taxon>
        <taxon>Pseudomonadota</taxon>
        <taxon>Betaproteobacteria</taxon>
        <taxon>Candidatus Accumulibacter</taxon>
    </lineage>
</organism>
<dbReference type="Proteomes" id="UP000697998">
    <property type="component" value="Unassembled WGS sequence"/>
</dbReference>
<accession>A0A935PYK3</accession>
<evidence type="ECO:0000313" key="2">
    <source>
        <dbReference type="Proteomes" id="UP000697998"/>
    </source>
</evidence>
<sequence>MSKIFDWYGKDFEQGHQGFDSLKTTFRRYAEQLASTPEARALLVAGDYRIEFLEYDWRLNDAARNGKP</sequence>
<comment type="caution">
    <text evidence="1">The sequence shown here is derived from an EMBL/GenBank/DDBJ whole genome shotgun (WGS) entry which is preliminary data.</text>
</comment>
<name>A0A935PYK3_9PROT</name>
<gene>
    <name evidence="1" type="ORF">IPJ27_07880</name>
</gene>
<protein>
    <submittedName>
        <fullName evidence="1">Uncharacterized protein</fullName>
    </submittedName>
</protein>
<proteinExistence type="predicted"/>
<reference evidence="1 2" key="1">
    <citation type="submission" date="2020-10" db="EMBL/GenBank/DDBJ databases">
        <title>Connecting structure to function with the recovery of over 1000 high-quality activated sludge metagenome-assembled genomes encoding full-length rRNA genes using long-read sequencing.</title>
        <authorList>
            <person name="Singleton C.M."/>
            <person name="Petriglieri F."/>
            <person name="Kristensen J.M."/>
            <person name="Kirkegaard R.H."/>
            <person name="Michaelsen T.Y."/>
            <person name="Andersen M.H."/>
            <person name="Karst S.M."/>
            <person name="Dueholm M.S."/>
            <person name="Nielsen P.H."/>
            <person name="Albertsen M."/>
        </authorList>
    </citation>
    <scope>NUCLEOTIDE SEQUENCE [LARGE SCALE GENOMIC DNA]</scope>
    <source>
        <strain evidence="1">EsbW_18-Q3-R4-48_BATAC.285</strain>
    </source>
</reference>
<evidence type="ECO:0000313" key="1">
    <source>
        <dbReference type="EMBL" id="MBK7674687.1"/>
    </source>
</evidence>
<dbReference type="AlphaFoldDB" id="A0A935PYK3"/>
<dbReference type="EMBL" id="JADJMH010000005">
    <property type="protein sequence ID" value="MBK7674687.1"/>
    <property type="molecule type" value="Genomic_DNA"/>
</dbReference>